<organism evidence="2 3">
    <name type="scientific">Hyphomonas johnsonii MHS-2</name>
    <dbReference type="NCBI Taxonomy" id="1280950"/>
    <lineage>
        <taxon>Bacteria</taxon>
        <taxon>Pseudomonadati</taxon>
        <taxon>Pseudomonadota</taxon>
        <taxon>Alphaproteobacteria</taxon>
        <taxon>Hyphomonadales</taxon>
        <taxon>Hyphomonadaceae</taxon>
        <taxon>Hyphomonas</taxon>
    </lineage>
</organism>
<evidence type="ECO:0000313" key="3">
    <source>
        <dbReference type="Proteomes" id="UP000025171"/>
    </source>
</evidence>
<feature type="domain" description="General stress protein FMN-binding split barrel" evidence="1">
    <location>
        <begin position="8"/>
        <end position="142"/>
    </location>
</feature>
<dbReference type="eggNOG" id="COG3871">
    <property type="taxonomic scope" value="Bacteria"/>
</dbReference>
<dbReference type="SUPFAM" id="SSF50475">
    <property type="entry name" value="FMN-binding split barrel"/>
    <property type="match status" value="1"/>
</dbReference>
<dbReference type="OrthoDB" id="1432662at2"/>
<dbReference type="Pfam" id="PF16242">
    <property type="entry name" value="Pyrid_ox_like"/>
    <property type="match status" value="1"/>
</dbReference>
<dbReference type="Proteomes" id="UP000025171">
    <property type="component" value="Unassembled WGS sequence"/>
</dbReference>
<accession>A0A059FJX7</accession>
<dbReference type="EMBL" id="ARYK01000006">
    <property type="protein sequence ID" value="KCZ90841.1"/>
    <property type="molecule type" value="Genomic_DNA"/>
</dbReference>
<gene>
    <name evidence="2" type="ORF">HJO_13356</name>
</gene>
<name>A0A059FJX7_9PROT</name>
<comment type="caution">
    <text evidence="2">The sequence shown here is derived from an EMBL/GenBank/DDBJ whole genome shotgun (WGS) entry which is preliminary data.</text>
</comment>
<dbReference type="PANTHER" id="PTHR34818:SF1">
    <property type="entry name" value="PROTEIN BLI-3"/>
    <property type="match status" value="1"/>
</dbReference>
<protein>
    <submittedName>
        <fullName evidence="2">General stress protein</fullName>
    </submittedName>
</protein>
<dbReference type="PATRIC" id="fig|1280950.3.peg.2680"/>
<evidence type="ECO:0000259" key="1">
    <source>
        <dbReference type="Pfam" id="PF16242"/>
    </source>
</evidence>
<dbReference type="PANTHER" id="PTHR34818">
    <property type="entry name" value="PROTEIN BLI-3"/>
    <property type="match status" value="1"/>
</dbReference>
<dbReference type="STRING" id="1280950.HJO_13356"/>
<dbReference type="InterPro" id="IPR012349">
    <property type="entry name" value="Split_barrel_FMN-bd"/>
</dbReference>
<reference evidence="2 3" key="1">
    <citation type="journal article" date="2014" name="Antonie Van Leeuwenhoek">
        <title>Hyphomonas beringensis sp. nov. and Hyphomonas chukchiensis sp. nov., isolated from surface seawater of the Bering Sea and Chukchi Sea.</title>
        <authorList>
            <person name="Li C."/>
            <person name="Lai Q."/>
            <person name="Li G."/>
            <person name="Dong C."/>
            <person name="Wang J."/>
            <person name="Liao Y."/>
            <person name="Shao Z."/>
        </authorList>
    </citation>
    <scope>NUCLEOTIDE SEQUENCE [LARGE SCALE GENOMIC DNA]</scope>
    <source>
        <strain evidence="2 3">MHS-2</strain>
    </source>
</reference>
<dbReference type="Gene3D" id="2.30.110.10">
    <property type="entry name" value="Electron Transport, Fmn-binding Protein, Chain A"/>
    <property type="match status" value="1"/>
</dbReference>
<keyword evidence="3" id="KW-1185">Reference proteome</keyword>
<proteinExistence type="predicted"/>
<dbReference type="InterPro" id="IPR038725">
    <property type="entry name" value="YdaG_split_barrel_FMN-bd"/>
</dbReference>
<dbReference type="RefSeq" id="WP_035617636.1">
    <property type="nucleotide sequence ID" value="NZ_ARYK01000006.1"/>
</dbReference>
<dbReference type="InterPro" id="IPR052917">
    <property type="entry name" value="Stress-Dev_Protein"/>
</dbReference>
<evidence type="ECO:0000313" key="2">
    <source>
        <dbReference type="EMBL" id="KCZ90841.1"/>
    </source>
</evidence>
<dbReference type="AlphaFoldDB" id="A0A059FJX7"/>
<sequence>MSSQTEIENKLWSQLKSDRTIMIGLANEGEGASQPMTAIIEHESAGPIWIFSASDVDLVQDLGMDTKPATAQFVSKGHGLFATLHGQLQRHDDQAVVDRLWNPFVAAWYDGQHDPKLRLLRLELEHAHVWLNENSVFAGMKMLFGGDPKKDYKDKTAEISL</sequence>